<reference evidence="1 2" key="1">
    <citation type="journal article" date="2013" name="Proc. Natl. Acad. Sci. U.S.A.">
        <title>Fine-scale variation in meiotic recombination in Mimulus inferred from population shotgun sequencing.</title>
        <authorList>
            <person name="Hellsten U."/>
            <person name="Wright K.M."/>
            <person name="Jenkins J."/>
            <person name="Shu S."/>
            <person name="Yuan Y."/>
            <person name="Wessler S.R."/>
            <person name="Schmutz J."/>
            <person name="Willis J.H."/>
            <person name="Rokhsar D.S."/>
        </authorList>
    </citation>
    <scope>NUCLEOTIDE SEQUENCE [LARGE SCALE GENOMIC DNA]</scope>
    <source>
        <strain evidence="2">cv. DUN x IM62</strain>
    </source>
</reference>
<dbReference type="Proteomes" id="UP000030748">
    <property type="component" value="Unassembled WGS sequence"/>
</dbReference>
<name>A0A022RYD7_ERYGU</name>
<protein>
    <submittedName>
        <fullName evidence="1">Uncharacterized protein</fullName>
    </submittedName>
</protein>
<accession>A0A022RYD7</accession>
<gene>
    <name evidence="1" type="ORF">MIMGU_mgv1a023114mg</name>
</gene>
<proteinExistence type="predicted"/>
<evidence type="ECO:0000313" key="1">
    <source>
        <dbReference type="EMBL" id="EYU45011.1"/>
    </source>
</evidence>
<sequence>INPQQDVMATLILTISLHFIGDFSHLKDRNTELLSNLKCRKLIMLREDSNQSFRKEKFLAELPDLLGENVRNKIRETSEKQVIQYNEFNFFGEDTGFSCRHELRHTHKVKIAFWDFTMLSLIIHGK</sequence>
<evidence type="ECO:0000313" key="2">
    <source>
        <dbReference type="Proteomes" id="UP000030748"/>
    </source>
</evidence>
<dbReference type="PANTHER" id="PTHR33054">
    <property type="entry name" value="CCHC-TYPE DOMAIN-CONTAINING PROTEIN"/>
    <property type="match status" value="1"/>
</dbReference>
<dbReference type="PANTHER" id="PTHR33054:SF9">
    <property type="entry name" value="CCHC-TYPE DOMAIN-CONTAINING PROTEIN"/>
    <property type="match status" value="1"/>
</dbReference>
<keyword evidence="2" id="KW-1185">Reference proteome</keyword>
<organism evidence="1 2">
    <name type="scientific">Erythranthe guttata</name>
    <name type="common">Yellow monkey flower</name>
    <name type="synonym">Mimulus guttatus</name>
    <dbReference type="NCBI Taxonomy" id="4155"/>
    <lineage>
        <taxon>Eukaryota</taxon>
        <taxon>Viridiplantae</taxon>
        <taxon>Streptophyta</taxon>
        <taxon>Embryophyta</taxon>
        <taxon>Tracheophyta</taxon>
        <taxon>Spermatophyta</taxon>
        <taxon>Magnoliopsida</taxon>
        <taxon>eudicotyledons</taxon>
        <taxon>Gunneridae</taxon>
        <taxon>Pentapetalae</taxon>
        <taxon>asterids</taxon>
        <taxon>lamiids</taxon>
        <taxon>Lamiales</taxon>
        <taxon>Phrymaceae</taxon>
        <taxon>Erythranthe</taxon>
    </lineage>
</organism>
<dbReference type="AlphaFoldDB" id="A0A022RYD7"/>
<dbReference type="EMBL" id="KI630206">
    <property type="protein sequence ID" value="EYU45011.1"/>
    <property type="molecule type" value="Genomic_DNA"/>
</dbReference>
<feature type="non-terminal residue" evidence="1">
    <location>
        <position position="1"/>
    </location>
</feature>